<gene>
    <name evidence="2" type="ORF">WJX73_008457</name>
</gene>
<protein>
    <submittedName>
        <fullName evidence="2">Uncharacterized protein</fullName>
    </submittedName>
</protein>
<name>A0AAW1NV51_9CHLO</name>
<sequence>MPGRSPVEAAPIEQRQAPDLQSSVAHSMEVSIGIRESVNQEGILEKDAYPPQTVPSTSAECCSSLTARQGCGS</sequence>
<evidence type="ECO:0000313" key="3">
    <source>
        <dbReference type="Proteomes" id="UP001465755"/>
    </source>
</evidence>
<organism evidence="2 3">
    <name type="scientific">Symbiochloris irregularis</name>
    <dbReference type="NCBI Taxonomy" id="706552"/>
    <lineage>
        <taxon>Eukaryota</taxon>
        <taxon>Viridiplantae</taxon>
        <taxon>Chlorophyta</taxon>
        <taxon>core chlorophytes</taxon>
        <taxon>Trebouxiophyceae</taxon>
        <taxon>Trebouxiales</taxon>
        <taxon>Trebouxiaceae</taxon>
        <taxon>Symbiochloris</taxon>
    </lineage>
</organism>
<evidence type="ECO:0000256" key="1">
    <source>
        <dbReference type="SAM" id="MobiDB-lite"/>
    </source>
</evidence>
<comment type="caution">
    <text evidence="2">The sequence shown here is derived from an EMBL/GenBank/DDBJ whole genome shotgun (WGS) entry which is preliminary data.</text>
</comment>
<proteinExistence type="predicted"/>
<reference evidence="2 3" key="1">
    <citation type="journal article" date="2024" name="Nat. Commun.">
        <title>Phylogenomics reveals the evolutionary origins of lichenization in chlorophyte algae.</title>
        <authorList>
            <person name="Puginier C."/>
            <person name="Libourel C."/>
            <person name="Otte J."/>
            <person name="Skaloud P."/>
            <person name="Haon M."/>
            <person name="Grisel S."/>
            <person name="Petersen M."/>
            <person name="Berrin J.G."/>
            <person name="Delaux P.M."/>
            <person name="Dal Grande F."/>
            <person name="Keller J."/>
        </authorList>
    </citation>
    <scope>NUCLEOTIDE SEQUENCE [LARGE SCALE GENOMIC DNA]</scope>
    <source>
        <strain evidence="2 3">SAG 2036</strain>
    </source>
</reference>
<accession>A0AAW1NV51</accession>
<dbReference type="EMBL" id="JALJOQ010000123">
    <property type="protein sequence ID" value="KAK9795886.1"/>
    <property type="molecule type" value="Genomic_DNA"/>
</dbReference>
<evidence type="ECO:0000313" key="2">
    <source>
        <dbReference type="EMBL" id="KAK9795886.1"/>
    </source>
</evidence>
<keyword evidence="3" id="KW-1185">Reference proteome</keyword>
<dbReference type="AlphaFoldDB" id="A0AAW1NV51"/>
<feature type="region of interest" description="Disordered" evidence="1">
    <location>
        <begin position="1"/>
        <end position="26"/>
    </location>
</feature>
<dbReference type="Proteomes" id="UP001465755">
    <property type="component" value="Unassembled WGS sequence"/>
</dbReference>